<reference evidence="2" key="1">
    <citation type="submission" date="2014-08" db="EMBL/GenBank/DDBJ databases">
        <authorList>
            <person name="Sharma Rahul"/>
            <person name="Thines Marco"/>
        </authorList>
    </citation>
    <scope>NUCLEOTIDE SEQUENCE</scope>
</reference>
<name>A0A0F7STQ2_PHARH</name>
<organism evidence="2">
    <name type="scientific">Phaffia rhodozyma</name>
    <name type="common">Yeast</name>
    <name type="synonym">Xanthophyllomyces dendrorhous</name>
    <dbReference type="NCBI Taxonomy" id="264483"/>
    <lineage>
        <taxon>Eukaryota</taxon>
        <taxon>Fungi</taxon>
        <taxon>Dikarya</taxon>
        <taxon>Basidiomycota</taxon>
        <taxon>Agaricomycotina</taxon>
        <taxon>Tremellomycetes</taxon>
        <taxon>Cystofilobasidiales</taxon>
        <taxon>Mrakiaceae</taxon>
        <taxon>Phaffia</taxon>
    </lineage>
</organism>
<dbReference type="PANTHER" id="PTHR35519">
    <property type="entry name" value="MEMBRANE PROTEINS"/>
    <property type="match status" value="1"/>
</dbReference>
<dbReference type="EMBL" id="LN483157">
    <property type="protein sequence ID" value="CED84049.1"/>
    <property type="molecule type" value="Genomic_DNA"/>
</dbReference>
<accession>A0A0F7STQ2</accession>
<evidence type="ECO:0000256" key="1">
    <source>
        <dbReference type="SAM" id="MobiDB-lite"/>
    </source>
</evidence>
<evidence type="ECO:0000313" key="2">
    <source>
        <dbReference type="EMBL" id="CED84049.1"/>
    </source>
</evidence>
<feature type="compositionally biased region" description="Polar residues" evidence="1">
    <location>
        <begin position="247"/>
        <end position="256"/>
    </location>
</feature>
<dbReference type="AlphaFoldDB" id="A0A0F7STQ2"/>
<proteinExistence type="predicted"/>
<dbReference type="Pfam" id="PF13430">
    <property type="entry name" value="DUF4112"/>
    <property type="match status" value="1"/>
</dbReference>
<sequence length="256" mass="27681">MTSLIAKSVGMKAAENLFRKHVGGIAPRDPLYEEITDERGRVKRVKREAPPGLSKRDAKILRKVKKRAHYLDKGINLCGFRVGYTFFIGLVPVVGDIADATLNYVLVVRKCKQAELPPWLVSKMLFNNAVSAGVGFVPLAGDIVAAAWKANSRNALLLEEFLTLRGQELLRSTASHQAAAVTPPPLAPRPQTTQAGGAHHQSVLSPEQVKKDMAPGSGLKHGEHVNTGARNESSKSKWGWGRKKTTPAVQSAGAQV</sequence>
<feature type="region of interest" description="Disordered" evidence="1">
    <location>
        <begin position="175"/>
        <end position="256"/>
    </location>
</feature>
<dbReference type="InterPro" id="IPR025187">
    <property type="entry name" value="DUF4112"/>
</dbReference>
<protein>
    <submittedName>
        <fullName evidence="2">Uncharacterized protein</fullName>
    </submittedName>
</protein>
<dbReference type="PANTHER" id="PTHR35519:SF2">
    <property type="entry name" value="PH DOMAIN PROTEIN"/>
    <property type="match status" value="1"/>
</dbReference>